<accession>B6K7S9</accession>
<keyword evidence="2" id="KW-0732">Signal</keyword>
<gene>
    <name evidence="4" type="primary">pll13</name>
    <name evidence="3" type="ORF">SJAG_04796</name>
</gene>
<dbReference type="JaponicusDB" id="SJAG_04796">
    <property type="gene designation" value="pll13"/>
</dbReference>
<protein>
    <submittedName>
        <fullName evidence="3">Uncharacterized protein</fullName>
    </submittedName>
</protein>
<reference evidence="3 5" key="1">
    <citation type="journal article" date="2011" name="Science">
        <title>Comparative functional genomics of the fission yeasts.</title>
        <authorList>
            <person name="Rhind N."/>
            <person name="Chen Z."/>
            <person name="Yassour M."/>
            <person name="Thompson D.A."/>
            <person name="Haas B.J."/>
            <person name="Habib N."/>
            <person name="Wapinski I."/>
            <person name="Roy S."/>
            <person name="Lin M.F."/>
            <person name="Heiman D.I."/>
            <person name="Young S.K."/>
            <person name="Furuya K."/>
            <person name="Guo Y."/>
            <person name="Pidoux A."/>
            <person name="Chen H.M."/>
            <person name="Robbertse B."/>
            <person name="Goldberg J.M."/>
            <person name="Aoki K."/>
            <person name="Bayne E.H."/>
            <person name="Berlin A.M."/>
            <person name="Desjardins C.A."/>
            <person name="Dobbs E."/>
            <person name="Dukaj L."/>
            <person name="Fan L."/>
            <person name="FitzGerald M.G."/>
            <person name="French C."/>
            <person name="Gujja S."/>
            <person name="Hansen K."/>
            <person name="Keifenheim D."/>
            <person name="Levin J.Z."/>
            <person name="Mosher R.A."/>
            <person name="Mueller C.A."/>
            <person name="Pfiffner J."/>
            <person name="Priest M."/>
            <person name="Russ C."/>
            <person name="Smialowska A."/>
            <person name="Swoboda P."/>
            <person name="Sykes S.M."/>
            <person name="Vaughn M."/>
            <person name="Vengrova S."/>
            <person name="Yoder R."/>
            <person name="Zeng Q."/>
            <person name="Allshire R."/>
            <person name="Baulcombe D."/>
            <person name="Birren B.W."/>
            <person name="Brown W."/>
            <person name="Ekwall K."/>
            <person name="Kellis M."/>
            <person name="Leatherwood J."/>
            <person name="Levin H."/>
            <person name="Margalit H."/>
            <person name="Martienssen R."/>
            <person name="Nieduszynski C.A."/>
            <person name="Spatafora J.W."/>
            <person name="Friedman N."/>
            <person name="Dalgaard J.Z."/>
            <person name="Baumann P."/>
            <person name="Niki H."/>
            <person name="Regev A."/>
            <person name="Nusbaum C."/>
        </authorList>
    </citation>
    <scope>NUCLEOTIDE SEQUENCE [LARGE SCALE GENOMIC DNA]</scope>
    <source>
        <strain evidence="5">yFS275 / FY16936</strain>
    </source>
</reference>
<dbReference type="Pfam" id="PF20495">
    <property type="entry name" value="DUF6727"/>
    <property type="match status" value="1"/>
</dbReference>
<evidence type="ECO:0000256" key="1">
    <source>
        <dbReference type="SAM" id="Phobius"/>
    </source>
</evidence>
<name>B6K7S9_SCHJY</name>
<evidence type="ECO:0000256" key="2">
    <source>
        <dbReference type="SAM" id="SignalP"/>
    </source>
</evidence>
<proteinExistence type="predicted"/>
<feature type="signal peptide" evidence="2">
    <location>
        <begin position="1"/>
        <end position="22"/>
    </location>
</feature>
<dbReference type="EMBL" id="KE651168">
    <property type="protein sequence ID" value="EEB09583.2"/>
    <property type="molecule type" value="Genomic_DNA"/>
</dbReference>
<dbReference type="VEuPathDB" id="FungiDB:SJAG_04796"/>
<dbReference type="Proteomes" id="UP000001744">
    <property type="component" value="Unassembled WGS sequence"/>
</dbReference>
<dbReference type="HOGENOM" id="CLU_128361_0_0_1"/>
<evidence type="ECO:0000313" key="4">
    <source>
        <dbReference type="JaponicusDB" id="SJAG_04796"/>
    </source>
</evidence>
<dbReference type="GeneID" id="7049381"/>
<feature type="transmembrane region" description="Helical" evidence="1">
    <location>
        <begin position="193"/>
        <end position="214"/>
    </location>
</feature>
<dbReference type="InterPro" id="IPR046614">
    <property type="entry name" value="DUF6727"/>
</dbReference>
<keyword evidence="5" id="KW-1185">Reference proteome</keyword>
<keyword evidence="1" id="KW-0472">Membrane</keyword>
<evidence type="ECO:0000313" key="3">
    <source>
        <dbReference type="EMBL" id="EEB09583.2"/>
    </source>
</evidence>
<organism evidence="3 5">
    <name type="scientific">Schizosaccharomyces japonicus (strain yFS275 / FY16936)</name>
    <name type="common">Fission yeast</name>
    <dbReference type="NCBI Taxonomy" id="402676"/>
    <lineage>
        <taxon>Eukaryota</taxon>
        <taxon>Fungi</taxon>
        <taxon>Dikarya</taxon>
        <taxon>Ascomycota</taxon>
        <taxon>Taphrinomycotina</taxon>
        <taxon>Schizosaccharomycetes</taxon>
        <taxon>Schizosaccharomycetales</taxon>
        <taxon>Schizosaccharomycetaceae</taxon>
        <taxon>Schizosaccharomyces</taxon>
    </lineage>
</organism>
<evidence type="ECO:0000313" key="5">
    <source>
        <dbReference type="Proteomes" id="UP000001744"/>
    </source>
</evidence>
<sequence length="215" mass="23647">MNLGLFFFSFLIISRSLTVVIADGLSHNAELNITYYTTTMDPLSSGCGANSQRMGDNSSITINLQSSTENGSFAYLIWHDDHVPRAVNWNVPTGSVRLVPLMPSCFGEYIVLNGSDYIIANGVYDPKINTTNKITIPLPGAGKYAIAARALHQELSDKYKLKVVFEGVLEQNPYGPNSDKSYDTSSETQDSSAFRTVPFFLPTIFSLLLAILFII</sequence>
<keyword evidence="1" id="KW-1133">Transmembrane helix</keyword>
<feature type="chain" id="PRO_5002847371" evidence="2">
    <location>
        <begin position="23"/>
        <end position="215"/>
    </location>
</feature>
<dbReference type="AlphaFoldDB" id="B6K7S9"/>
<keyword evidence="1" id="KW-0812">Transmembrane</keyword>
<dbReference type="RefSeq" id="XP_002175876.2">
    <property type="nucleotide sequence ID" value="XM_002175840.2"/>
</dbReference>